<proteinExistence type="predicted"/>
<evidence type="ECO:0000313" key="4">
    <source>
        <dbReference type="Proteomes" id="UP000777438"/>
    </source>
</evidence>
<evidence type="ECO:0000313" key="3">
    <source>
        <dbReference type="EMBL" id="KAH6894556.1"/>
    </source>
</evidence>
<dbReference type="AlphaFoldDB" id="A0A9P9AQ93"/>
<feature type="region of interest" description="Disordered" evidence="1">
    <location>
        <begin position="214"/>
        <end position="308"/>
    </location>
</feature>
<gene>
    <name evidence="3" type="ORF">B0T10DRAFT_546050</name>
</gene>
<protein>
    <submittedName>
        <fullName evidence="3">Uncharacterized protein</fullName>
    </submittedName>
</protein>
<feature type="compositionally biased region" description="Acidic residues" evidence="1">
    <location>
        <begin position="298"/>
        <end position="308"/>
    </location>
</feature>
<feature type="compositionally biased region" description="Polar residues" evidence="1">
    <location>
        <begin position="235"/>
        <end position="247"/>
    </location>
</feature>
<organism evidence="3 4">
    <name type="scientific">Thelonectria olida</name>
    <dbReference type="NCBI Taxonomy" id="1576542"/>
    <lineage>
        <taxon>Eukaryota</taxon>
        <taxon>Fungi</taxon>
        <taxon>Dikarya</taxon>
        <taxon>Ascomycota</taxon>
        <taxon>Pezizomycotina</taxon>
        <taxon>Sordariomycetes</taxon>
        <taxon>Hypocreomycetidae</taxon>
        <taxon>Hypocreales</taxon>
        <taxon>Nectriaceae</taxon>
        <taxon>Thelonectria</taxon>
    </lineage>
</organism>
<comment type="caution">
    <text evidence="3">The sequence shown here is derived from an EMBL/GenBank/DDBJ whole genome shotgun (WGS) entry which is preliminary data.</text>
</comment>
<keyword evidence="2" id="KW-0812">Transmembrane</keyword>
<reference evidence="3 4" key="1">
    <citation type="journal article" date="2021" name="Nat. Commun.">
        <title>Genetic determinants of endophytism in the Arabidopsis root mycobiome.</title>
        <authorList>
            <person name="Mesny F."/>
            <person name="Miyauchi S."/>
            <person name="Thiergart T."/>
            <person name="Pickel B."/>
            <person name="Atanasova L."/>
            <person name="Karlsson M."/>
            <person name="Huettel B."/>
            <person name="Barry K.W."/>
            <person name="Haridas S."/>
            <person name="Chen C."/>
            <person name="Bauer D."/>
            <person name="Andreopoulos W."/>
            <person name="Pangilinan J."/>
            <person name="LaButti K."/>
            <person name="Riley R."/>
            <person name="Lipzen A."/>
            <person name="Clum A."/>
            <person name="Drula E."/>
            <person name="Henrissat B."/>
            <person name="Kohler A."/>
            <person name="Grigoriev I.V."/>
            <person name="Martin F.M."/>
            <person name="Hacquard S."/>
        </authorList>
    </citation>
    <scope>NUCLEOTIDE SEQUENCE [LARGE SCALE GENOMIC DNA]</scope>
    <source>
        <strain evidence="3 4">MPI-CAGE-CH-0241</strain>
    </source>
</reference>
<evidence type="ECO:0000256" key="2">
    <source>
        <dbReference type="SAM" id="Phobius"/>
    </source>
</evidence>
<keyword evidence="4" id="KW-1185">Reference proteome</keyword>
<accession>A0A9P9AQ93</accession>
<sequence>MSDHNNTTADLGLSCPQGGHFWVCANKETRFIGCCLTNPCETYSGVCLTGDLKPAAFDAGAVGQIPDQACVSDSFQVKWYACNDTSPPFLGCCAKDACSAGTCDGQSLRAARLSGDAELFLSHGNVSVVLPSASELSTKTITASSTSVATGSASDHKQRALGLSRDGNIALIGALIGALGVIGLALACFCTWRCTGFCIWRCIKRLREKKRPARASQGLEDGFYSTDNESDTTSERSTAVHSSQTTEETAEEMPRPSNSVPNDTDLGPAIQLTEQASTGRRVKRQRDLGPVSSFTGPFEDEWGYPERE</sequence>
<keyword evidence="2" id="KW-0472">Membrane</keyword>
<dbReference type="Proteomes" id="UP000777438">
    <property type="component" value="Unassembled WGS sequence"/>
</dbReference>
<name>A0A9P9AQ93_9HYPO</name>
<keyword evidence="2" id="KW-1133">Transmembrane helix</keyword>
<dbReference type="OrthoDB" id="3692311at2759"/>
<evidence type="ECO:0000256" key="1">
    <source>
        <dbReference type="SAM" id="MobiDB-lite"/>
    </source>
</evidence>
<dbReference type="EMBL" id="JAGPYM010000005">
    <property type="protein sequence ID" value="KAH6894556.1"/>
    <property type="molecule type" value="Genomic_DNA"/>
</dbReference>
<feature type="transmembrane region" description="Helical" evidence="2">
    <location>
        <begin position="169"/>
        <end position="200"/>
    </location>
</feature>